<evidence type="ECO:0000256" key="2">
    <source>
        <dbReference type="ARBA" id="ARBA00012438"/>
    </source>
</evidence>
<reference evidence="8" key="1">
    <citation type="submission" date="2020-05" db="EMBL/GenBank/DDBJ databases">
        <authorList>
            <person name="Chiriac C."/>
            <person name="Salcher M."/>
            <person name="Ghai R."/>
            <person name="Kavagutti S V."/>
        </authorList>
    </citation>
    <scope>NUCLEOTIDE SEQUENCE</scope>
</reference>
<gene>
    <name evidence="8" type="ORF">UFOPK3576_01665</name>
</gene>
<keyword evidence="5" id="KW-0418">Kinase</keyword>
<evidence type="ECO:0000313" key="8">
    <source>
        <dbReference type="EMBL" id="CAB4920937.1"/>
    </source>
</evidence>
<evidence type="ECO:0000259" key="7">
    <source>
        <dbReference type="PROSITE" id="PS50109"/>
    </source>
</evidence>
<dbReference type="PROSITE" id="PS50109">
    <property type="entry name" value="HIS_KIN"/>
    <property type="match status" value="1"/>
</dbReference>
<dbReference type="InterPro" id="IPR004358">
    <property type="entry name" value="Sig_transdc_His_kin-like_C"/>
</dbReference>
<proteinExistence type="predicted"/>
<dbReference type="Gene3D" id="3.30.565.10">
    <property type="entry name" value="Histidine kinase-like ATPase, C-terminal domain"/>
    <property type="match status" value="1"/>
</dbReference>
<dbReference type="InterPro" id="IPR003594">
    <property type="entry name" value="HATPase_dom"/>
</dbReference>
<evidence type="ECO:0000256" key="6">
    <source>
        <dbReference type="ARBA" id="ARBA00022840"/>
    </source>
</evidence>
<keyword evidence="3" id="KW-0808">Transferase</keyword>
<dbReference type="InterPro" id="IPR036890">
    <property type="entry name" value="HATPase_C_sf"/>
</dbReference>
<sequence length="159" mass="16379">MLALARTDAGDTLRGRCDASEVIAERVDQASMTATECGLVLELQLNAEVIAAVTAPSLARVVDELLGNAFEYARNSVRVTLTAVEGFAVLTVEDDGLGLPVIEHEVVFNRFVRGAAAVAGGSGLGLALVRETARACGGDAVAITSVLGGLAVRTTWPLA</sequence>
<accession>A0A6J7HIS5</accession>
<keyword evidence="4" id="KW-0547">Nucleotide-binding</keyword>
<evidence type="ECO:0000256" key="1">
    <source>
        <dbReference type="ARBA" id="ARBA00000085"/>
    </source>
</evidence>
<dbReference type="GO" id="GO:0004673">
    <property type="term" value="F:protein histidine kinase activity"/>
    <property type="evidence" value="ECO:0007669"/>
    <property type="project" value="UniProtKB-EC"/>
</dbReference>
<comment type="catalytic activity">
    <reaction evidence="1">
        <text>ATP + protein L-histidine = ADP + protein N-phospho-L-histidine.</text>
        <dbReference type="EC" id="2.7.13.3"/>
    </reaction>
</comment>
<dbReference type="EC" id="2.7.13.3" evidence="2"/>
<dbReference type="Pfam" id="PF02518">
    <property type="entry name" value="HATPase_c"/>
    <property type="match status" value="1"/>
</dbReference>
<protein>
    <recommendedName>
        <fullName evidence="2">histidine kinase</fullName>
        <ecNumber evidence="2">2.7.13.3</ecNumber>
    </recommendedName>
</protein>
<dbReference type="PANTHER" id="PTHR44936:SF10">
    <property type="entry name" value="SENSOR PROTEIN RSTB"/>
    <property type="match status" value="1"/>
</dbReference>
<organism evidence="8">
    <name type="scientific">freshwater metagenome</name>
    <dbReference type="NCBI Taxonomy" id="449393"/>
    <lineage>
        <taxon>unclassified sequences</taxon>
        <taxon>metagenomes</taxon>
        <taxon>ecological metagenomes</taxon>
    </lineage>
</organism>
<evidence type="ECO:0000256" key="5">
    <source>
        <dbReference type="ARBA" id="ARBA00022777"/>
    </source>
</evidence>
<feature type="domain" description="Histidine kinase" evidence="7">
    <location>
        <begin position="1"/>
        <end position="159"/>
    </location>
</feature>
<dbReference type="SMART" id="SM00387">
    <property type="entry name" value="HATPase_c"/>
    <property type="match status" value="1"/>
</dbReference>
<evidence type="ECO:0000256" key="4">
    <source>
        <dbReference type="ARBA" id="ARBA00022741"/>
    </source>
</evidence>
<dbReference type="EMBL" id="CAFBMO010000119">
    <property type="protein sequence ID" value="CAB4920937.1"/>
    <property type="molecule type" value="Genomic_DNA"/>
</dbReference>
<dbReference type="PANTHER" id="PTHR44936">
    <property type="entry name" value="SENSOR PROTEIN CREC"/>
    <property type="match status" value="1"/>
</dbReference>
<dbReference type="AlphaFoldDB" id="A0A6J7HIS5"/>
<dbReference type="PRINTS" id="PR00344">
    <property type="entry name" value="BCTRLSENSOR"/>
</dbReference>
<evidence type="ECO:0000256" key="3">
    <source>
        <dbReference type="ARBA" id="ARBA00022679"/>
    </source>
</evidence>
<dbReference type="SUPFAM" id="SSF55874">
    <property type="entry name" value="ATPase domain of HSP90 chaperone/DNA topoisomerase II/histidine kinase"/>
    <property type="match status" value="1"/>
</dbReference>
<dbReference type="InterPro" id="IPR050980">
    <property type="entry name" value="2C_sensor_his_kinase"/>
</dbReference>
<dbReference type="GO" id="GO:0005524">
    <property type="term" value="F:ATP binding"/>
    <property type="evidence" value="ECO:0007669"/>
    <property type="project" value="UniProtKB-KW"/>
</dbReference>
<name>A0A6J7HIS5_9ZZZZ</name>
<keyword evidence="6" id="KW-0067">ATP-binding</keyword>
<dbReference type="InterPro" id="IPR005467">
    <property type="entry name" value="His_kinase_dom"/>
</dbReference>